<dbReference type="Gene3D" id="3.90.550.10">
    <property type="entry name" value="Spore Coat Polysaccharide Biosynthesis Protein SpsA, Chain A"/>
    <property type="match status" value="1"/>
</dbReference>
<dbReference type="SUPFAM" id="SSF53448">
    <property type="entry name" value="Nucleotide-diphospho-sugar transferases"/>
    <property type="match status" value="1"/>
</dbReference>
<keyword evidence="3" id="KW-1185">Reference proteome</keyword>
<dbReference type="GO" id="GO:0016758">
    <property type="term" value="F:hexosyltransferase activity"/>
    <property type="evidence" value="ECO:0007669"/>
    <property type="project" value="UniProtKB-ARBA"/>
</dbReference>
<proteinExistence type="predicted"/>
<evidence type="ECO:0000313" key="3">
    <source>
        <dbReference type="Proteomes" id="UP000192678"/>
    </source>
</evidence>
<dbReference type="PANTHER" id="PTHR22916">
    <property type="entry name" value="GLYCOSYLTRANSFERASE"/>
    <property type="match status" value="1"/>
</dbReference>
<protein>
    <submittedName>
        <fullName evidence="2">Glycosyltransferase involved in cell wall bisynthesis</fullName>
    </submittedName>
</protein>
<evidence type="ECO:0000313" key="2">
    <source>
        <dbReference type="EMBL" id="SMC80275.1"/>
    </source>
</evidence>
<evidence type="ECO:0000259" key="1">
    <source>
        <dbReference type="Pfam" id="PF00535"/>
    </source>
</evidence>
<keyword evidence="2" id="KW-0808">Transferase</keyword>
<sequence length="311" mass="36875">MATEKPLVSVVIATYNRSNVLKFSIASVLKQDYQNFEIIVIGDHCTDDTEEVVNSFVDKRISFYNLEENFGEQSYPNNIGFQKSTGELIAWLNHDDLWYPEHLSALMESLYQSESDLVYSWFLAYNVHKFNLAYNLPVFTKENRYFPFFFIPASTWLVKRDTITKAGLWKSAREIYNAPSQEWINRVNKLGMKITPVQKLSVIAIQSGCRKDSYLNRQVEEHEYVFERMYTAEFRENVLTELCYHLALRHNRVSLKEYFWFFFKKPIVFFAIRYRFSPHALTNRMKFRKKGGVIDYLRDVRGLSKLNRDTK</sequence>
<accession>A0A1W2C4V4</accession>
<dbReference type="InterPro" id="IPR029044">
    <property type="entry name" value="Nucleotide-diphossugar_trans"/>
</dbReference>
<dbReference type="Pfam" id="PF00535">
    <property type="entry name" value="Glycos_transf_2"/>
    <property type="match status" value="1"/>
</dbReference>
<dbReference type="STRING" id="475255.SAMN04488101_103135"/>
<feature type="domain" description="Glycosyltransferase 2-like" evidence="1">
    <location>
        <begin position="9"/>
        <end position="141"/>
    </location>
</feature>
<dbReference type="CDD" id="cd00761">
    <property type="entry name" value="Glyco_tranf_GTA_type"/>
    <property type="match status" value="1"/>
</dbReference>
<reference evidence="2 3" key="1">
    <citation type="submission" date="2017-04" db="EMBL/GenBank/DDBJ databases">
        <authorList>
            <person name="Afonso C.L."/>
            <person name="Miller P.J."/>
            <person name="Scott M.A."/>
            <person name="Spackman E."/>
            <person name="Goraichik I."/>
            <person name="Dimitrov K.M."/>
            <person name="Suarez D.L."/>
            <person name="Swayne D.E."/>
        </authorList>
    </citation>
    <scope>NUCLEOTIDE SEQUENCE [LARGE SCALE GENOMIC DNA]</scope>
    <source>
        <strain evidence="2 3">DSM 19625</strain>
    </source>
</reference>
<dbReference type="PANTHER" id="PTHR22916:SF3">
    <property type="entry name" value="UDP-GLCNAC:BETAGAL BETA-1,3-N-ACETYLGLUCOSAMINYLTRANSFERASE-LIKE PROTEIN 1"/>
    <property type="match status" value="1"/>
</dbReference>
<dbReference type="AlphaFoldDB" id="A0A1W2C4V4"/>
<dbReference type="OrthoDB" id="9770457at2"/>
<organism evidence="2 3">
    <name type="scientific">Pedobacter nyackensis</name>
    <dbReference type="NCBI Taxonomy" id="475255"/>
    <lineage>
        <taxon>Bacteria</taxon>
        <taxon>Pseudomonadati</taxon>
        <taxon>Bacteroidota</taxon>
        <taxon>Sphingobacteriia</taxon>
        <taxon>Sphingobacteriales</taxon>
        <taxon>Sphingobacteriaceae</taxon>
        <taxon>Pedobacter</taxon>
    </lineage>
</organism>
<dbReference type="Proteomes" id="UP000192678">
    <property type="component" value="Unassembled WGS sequence"/>
</dbReference>
<dbReference type="InterPro" id="IPR001173">
    <property type="entry name" value="Glyco_trans_2-like"/>
</dbReference>
<dbReference type="EMBL" id="FWYB01000003">
    <property type="protein sequence ID" value="SMC80275.1"/>
    <property type="molecule type" value="Genomic_DNA"/>
</dbReference>
<name>A0A1W2C4V4_9SPHI</name>
<gene>
    <name evidence="2" type="ORF">SAMN04488101_103135</name>
</gene>
<dbReference type="RefSeq" id="WP_159452619.1">
    <property type="nucleotide sequence ID" value="NZ_FWYB01000003.1"/>
</dbReference>